<name>A0A2U2BB35_9BACT</name>
<reference evidence="3 4" key="1">
    <citation type="submission" date="2018-05" db="EMBL/GenBank/DDBJ databases">
        <title>Marinilabilia rubrum sp. nov., isolated from saltern sediment.</title>
        <authorList>
            <person name="Zhang R."/>
        </authorList>
    </citation>
    <scope>NUCLEOTIDE SEQUENCE [LARGE SCALE GENOMIC DNA]</scope>
    <source>
        <strain evidence="3 4">WTE16</strain>
    </source>
</reference>
<organism evidence="3 4">
    <name type="scientific">Marinilabilia rubra</name>
    <dbReference type="NCBI Taxonomy" id="2162893"/>
    <lineage>
        <taxon>Bacteria</taxon>
        <taxon>Pseudomonadati</taxon>
        <taxon>Bacteroidota</taxon>
        <taxon>Bacteroidia</taxon>
        <taxon>Marinilabiliales</taxon>
        <taxon>Marinilabiliaceae</taxon>
        <taxon>Marinilabilia</taxon>
    </lineage>
</organism>
<dbReference type="Pfam" id="PF20683">
    <property type="entry name" value="DUF6819"/>
    <property type="match status" value="1"/>
</dbReference>
<evidence type="ECO:0000313" key="3">
    <source>
        <dbReference type="EMBL" id="PWE00268.1"/>
    </source>
</evidence>
<dbReference type="InterPro" id="IPR032533">
    <property type="entry name" value="DUF4954"/>
</dbReference>
<dbReference type="InterPro" id="IPR049208">
    <property type="entry name" value="DUF6819"/>
</dbReference>
<dbReference type="RefSeq" id="WP_109263308.1">
    <property type="nucleotide sequence ID" value="NZ_QEWP01000003.1"/>
</dbReference>
<dbReference type="Pfam" id="PF16314">
    <property type="entry name" value="DUF4954"/>
    <property type="match status" value="1"/>
</dbReference>
<accession>A0A2U2BB35</accession>
<dbReference type="EMBL" id="QEWP01000003">
    <property type="protein sequence ID" value="PWE00268.1"/>
    <property type="molecule type" value="Genomic_DNA"/>
</dbReference>
<evidence type="ECO:0000259" key="2">
    <source>
        <dbReference type="Pfam" id="PF20683"/>
    </source>
</evidence>
<dbReference type="OrthoDB" id="9814955at2"/>
<comment type="caution">
    <text evidence="3">The sequence shown here is derived from an EMBL/GenBank/DDBJ whole genome shotgun (WGS) entry which is preliminary data.</text>
</comment>
<proteinExistence type="predicted"/>
<sequence length="661" mass="74228">MKDFRALTTEETEKLEEQGCMCNDWSKVHVKDGFETKHVRHSTFSGEVRIGCFSKEFDFPGGVKKHSGISFATIHNSSIGDNVYISQVRNQIANYHIEDEVIIENVDSLTTEGESCFGNGEKIAVLNEAGGREVPIFNELSAHTAYLMAFYRHRPKLIEKLYSLVDEYCSNVCSTAGSIKKGAKLINSRTLLNVNIGPSAKVEGIYRLVNGTINSSPDHPTYFGPGVIAEDFIAASGAEVTDATLISKCFIGQGCVLGKHYSAENSAFFANCQGFHGEACSIFAGPYTVSHHKSTLLIAGYYSFLNAGSGSNQSNHMYKLGPVHQGVVERGSKTTSDSYLLWPAKIGPFSLVMGRHYRNPDTSCFPFSYLIENKDESYLAPGVNLRSIGTIRDARKWPNRDKRKDPKKLDYITFNLLSPYSVEKIISGKHTLLKLKETSGATSEYFMYNSVKIEANALERGIRLYETGISKFLGNGLLKILESKEYDSIEELRKALKPSSDEGTGQWIDMAGMIVPKEKVLELVEDVEKGKINTLREIDNIFQSWQNSYYQWVWNWSVKVFKDELDIDINSITRGELLDFISRWEHAVLSLDQMMFEDARKEFTLKAQTGFGMDGEDEIRNTDFEQVRGAFEKHPAVCDILEHSQKKKELAAKVSEKLNRL</sequence>
<dbReference type="AlphaFoldDB" id="A0A2U2BB35"/>
<keyword evidence="4" id="KW-1185">Reference proteome</keyword>
<feature type="domain" description="DUF4954" evidence="1">
    <location>
        <begin position="4"/>
        <end position="436"/>
    </location>
</feature>
<protein>
    <submittedName>
        <fullName evidence="3">DUF4954 domain-containing protein</fullName>
    </submittedName>
</protein>
<evidence type="ECO:0000313" key="4">
    <source>
        <dbReference type="Proteomes" id="UP000244956"/>
    </source>
</evidence>
<gene>
    <name evidence="3" type="ORF">DDZ16_04820</name>
</gene>
<evidence type="ECO:0000259" key="1">
    <source>
        <dbReference type="Pfam" id="PF16314"/>
    </source>
</evidence>
<dbReference type="Proteomes" id="UP000244956">
    <property type="component" value="Unassembled WGS sequence"/>
</dbReference>
<feature type="domain" description="DUF6819" evidence="2">
    <location>
        <begin position="489"/>
        <end position="658"/>
    </location>
</feature>